<dbReference type="RefSeq" id="WP_133215425.1">
    <property type="nucleotide sequence ID" value="NZ_SMSE01000005.1"/>
</dbReference>
<evidence type="ECO:0000313" key="2">
    <source>
        <dbReference type="EMBL" id="TDG11653.1"/>
    </source>
</evidence>
<dbReference type="AlphaFoldDB" id="A0A4R5LN58"/>
<dbReference type="EMBL" id="SMSE01000005">
    <property type="protein sequence ID" value="TDG11653.1"/>
    <property type="molecule type" value="Genomic_DNA"/>
</dbReference>
<dbReference type="OrthoDB" id="8759680at2"/>
<feature type="region of interest" description="Disordered" evidence="1">
    <location>
        <begin position="127"/>
        <end position="167"/>
    </location>
</feature>
<evidence type="ECO:0000256" key="1">
    <source>
        <dbReference type="SAM" id="MobiDB-lite"/>
    </source>
</evidence>
<accession>A0A4R5LN58</accession>
<comment type="caution">
    <text evidence="2">The sequence shown here is derived from an EMBL/GenBank/DDBJ whole genome shotgun (WGS) entry which is preliminary data.</text>
</comment>
<gene>
    <name evidence="2" type="ORF">E2F43_18250</name>
</gene>
<name>A0A4R5LN58_9GAMM</name>
<evidence type="ECO:0000313" key="3">
    <source>
        <dbReference type="Proteomes" id="UP000295554"/>
    </source>
</evidence>
<feature type="compositionally biased region" description="Basic residues" evidence="1">
    <location>
        <begin position="139"/>
        <end position="167"/>
    </location>
</feature>
<reference evidence="2 3" key="1">
    <citation type="submission" date="2019-03" db="EMBL/GenBank/DDBJ databases">
        <title>Seongchinamella monodicae gen. nov., sp. nov., a novel member of the Gammaproteobacteria isolated from a tidal mudflat of beach.</title>
        <authorList>
            <person name="Yang H.G."/>
            <person name="Kang J.W."/>
            <person name="Lee S.D."/>
        </authorList>
    </citation>
    <scope>NUCLEOTIDE SEQUENCE [LARGE SCALE GENOMIC DNA]</scope>
    <source>
        <strain evidence="2 3">GH4-78</strain>
    </source>
</reference>
<keyword evidence="3" id="KW-1185">Reference proteome</keyword>
<sequence length="167" mass="18210">MPTKKSCMTSDNTIQVMKQSNCPTSSGKSKLGYSIGIDEAGEIYLKLTSNSGGGFFSEEWVDFTAIQGAWNKWPQDQPLTSFALSKMFRGKSANNPGFLTAVLLAEGLLERDGDNKRVYRVADPGPFLASIKGTEKGSKKPARKAKAPPRKSTTTRRKSATPSRKSR</sequence>
<dbReference type="Proteomes" id="UP000295554">
    <property type="component" value="Unassembled WGS sequence"/>
</dbReference>
<proteinExistence type="predicted"/>
<organism evidence="2 3">
    <name type="scientific">Seongchinamella unica</name>
    <dbReference type="NCBI Taxonomy" id="2547392"/>
    <lineage>
        <taxon>Bacteria</taxon>
        <taxon>Pseudomonadati</taxon>
        <taxon>Pseudomonadota</taxon>
        <taxon>Gammaproteobacteria</taxon>
        <taxon>Cellvibrionales</taxon>
        <taxon>Halieaceae</taxon>
        <taxon>Seongchinamella</taxon>
    </lineage>
</organism>
<protein>
    <submittedName>
        <fullName evidence="2">Uncharacterized protein</fullName>
    </submittedName>
</protein>